<evidence type="ECO:0008006" key="4">
    <source>
        <dbReference type="Google" id="ProtNLM"/>
    </source>
</evidence>
<evidence type="ECO:0000256" key="1">
    <source>
        <dbReference type="SAM" id="Phobius"/>
    </source>
</evidence>
<gene>
    <name evidence="2" type="ORF">EDD31_2558</name>
</gene>
<feature type="transmembrane region" description="Helical" evidence="1">
    <location>
        <begin position="30"/>
        <end position="50"/>
    </location>
</feature>
<organism evidence="2 3">
    <name type="scientific">Bogoriella caseilytica</name>
    <dbReference type="NCBI Taxonomy" id="56055"/>
    <lineage>
        <taxon>Bacteria</taxon>
        <taxon>Bacillati</taxon>
        <taxon>Actinomycetota</taxon>
        <taxon>Actinomycetes</taxon>
        <taxon>Micrococcales</taxon>
        <taxon>Bogoriellaceae</taxon>
        <taxon>Bogoriella</taxon>
    </lineage>
</organism>
<keyword evidence="1" id="KW-0812">Transmembrane</keyword>
<proteinExistence type="predicted"/>
<dbReference type="EMBL" id="RKHK01000001">
    <property type="protein sequence ID" value="ROR74158.1"/>
    <property type="molecule type" value="Genomic_DNA"/>
</dbReference>
<sequence length="129" mass="14372">MRRWIYLALGCLAALITVWALDHALPETYGWLITVLYTVFVFGAGIGTHLTRRQAEKANRTAEPESVEHELAQQSAAGTFSLALVLPLGLGLYLLTQGLYVGAAISYLMVVVLLFAYWIRYAILRERVT</sequence>
<feature type="transmembrane region" description="Helical" evidence="1">
    <location>
        <begin position="71"/>
        <end position="93"/>
    </location>
</feature>
<comment type="caution">
    <text evidence="2">The sequence shown here is derived from an EMBL/GenBank/DDBJ whole genome shotgun (WGS) entry which is preliminary data.</text>
</comment>
<evidence type="ECO:0000313" key="3">
    <source>
        <dbReference type="Proteomes" id="UP000280668"/>
    </source>
</evidence>
<dbReference type="Proteomes" id="UP000280668">
    <property type="component" value="Unassembled WGS sequence"/>
</dbReference>
<keyword evidence="1" id="KW-1133">Transmembrane helix</keyword>
<keyword evidence="1" id="KW-0472">Membrane</keyword>
<name>A0A3N2BG16_9MICO</name>
<dbReference type="RefSeq" id="WP_123304480.1">
    <property type="nucleotide sequence ID" value="NZ_RKHK01000001.1"/>
</dbReference>
<keyword evidence="3" id="KW-1185">Reference proteome</keyword>
<dbReference type="AlphaFoldDB" id="A0A3N2BG16"/>
<reference evidence="2 3" key="1">
    <citation type="submission" date="2018-11" db="EMBL/GenBank/DDBJ databases">
        <title>Sequencing the genomes of 1000 actinobacteria strains.</title>
        <authorList>
            <person name="Klenk H.-P."/>
        </authorList>
    </citation>
    <scope>NUCLEOTIDE SEQUENCE [LARGE SCALE GENOMIC DNA]</scope>
    <source>
        <strain evidence="2 3">DSM 11294</strain>
    </source>
</reference>
<accession>A0A3N2BG16</accession>
<protein>
    <recommendedName>
        <fullName evidence="4">DUF2178 domain-containing protein</fullName>
    </recommendedName>
</protein>
<evidence type="ECO:0000313" key="2">
    <source>
        <dbReference type="EMBL" id="ROR74158.1"/>
    </source>
</evidence>
<feature type="transmembrane region" description="Helical" evidence="1">
    <location>
        <begin position="99"/>
        <end position="119"/>
    </location>
</feature>